<dbReference type="AlphaFoldDB" id="A0A0B7AZL0"/>
<protein>
    <submittedName>
        <fullName evidence="1">Uncharacterized protein</fullName>
    </submittedName>
</protein>
<gene>
    <name evidence="1" type="primary">ORF154211</name>
</gene>
<reference evidence="1" key="1">
    <citation type="submission" date="2014-12" db="EMBL/GenBank/DDBJ databases">
        <title>Insight into the proteome of Arion vulgaris.</title>
        <authorList>
            <person name="Aradska J."/>
            <person name="Bulat T."/>
            <person name="Smidak R."/>
            <person name="Sarate P."/>
            <person name="Gangsoo J."/>
            <person name="Sialana F."/>
            <person name="Bilban M."/>
            <person name="Lubec G."/>
        </authorList>
    </citation>
    <scope>NUCLEOTIDE SEQUENCE</scope>
    <source>
        <tissue evidence="1">Skin</tissue>
    </source>
</reference>
<organism evidence="1">
    <name type="scientific">Arion vulgaris</name>
    <dbReference type="NCBI Taxonomy" id="1028688"/>
    <lineage>
        <taxon>Eukaryota</taxon>
        <taxon>Metazoa</taxon>
        <taxon>Spiralia</taxon>
        <taxon>Lophotrochozoa</taxon>
        <taxon>Mollusca</taxon>
        <taxon>Gastropoda</taxon>
        <taxon>Heterobranchia</taxon>
        <taxon>Euthyneura</taxon>
        <taxon>Panpulmonata</taxon>
        <taxon>Eupulmonata</taxon>
        <taxon>Stylommatophora</taxon>
        <taxon>Helicina</taxon>
        <taxon>Arionoidea</taxon>
        <taxon>Arionidae</taxon>
        <taxon>Arion</taxon>
    </lineage>
</organism>
<dbReference type="EMBL" id="HACG01039649">
    <property type="protein sequence ID" value="CEK86514.1"/>
    <property type="molecule type" value="Transcribed_RNA"/>
</dbReference>
<feature type="non-terminal residue" evidence="1">
    <location>
        <position position="1"/>
    </location>
</feature>
<proteinExistence type="predicted"/>
<sequence>FFIVCWHMMADVQDMPYCCMHMWHQYDKRHTSCKCLTYNEQRKYTWSTSLSVQDKLYEDVHELRLTTNYFRSLQIDV</sequence>
<name>A0A0B7AZL0_9EUPU</name>
<evidence type="ECO:0000313" key="1">
    <source>
        <dbReference type="EMBL" id="CEK86514.1"/>
    </source>
</evidence>
<accession>A0A0B7AZL0</accession>